<reference evidence="1 2" key="1">
    <citation type="submission" date="2016-10" db="EMBL/GenBank/DDBJ databases">
        <title>The genome sequence of Colletotrichum fioriniae PJ7.</title>
        <authorList>
            <person name="Baroncelli R."/>
        </authorList>
    </citation>
    <scope>NUCLEOTIDE SEQUENCE [LARGE SCALE GENOMIC DNA]</scope>
    <source>
        <strain evidence="1">Col 31</strain>
    </source>
</reference>
<sequence>MTSTETKWDSVVARIPDDRVIVFCEEKLLRFDIDNGTDLSLTIFVSPEKLTKASPDVFMFEPNWPNKEQRVDKMPSDNPQAMLILLAIIHDEKRFIPDKVCVVQLYGLLAHARQFGLTGSLGPHLQDWMPTEKERTDSPDKEYIAWIAWEIGAKEIYNEMVNNLGSMCSGDGKGSIQWPETPDPIEEYLAEARITDDIAKVRNRLLGFMFTELRKIMKFGENDSKHCLEIEPTDSNLNHDPCTGLIRTMMTAESLTTIWGEQGFDVALLFDQDVSKHPDYSGSATELRNTLLSVEVNYDELHDHCNPFEGMKRKLGDESYLEHLDLVSTQEKLDQFQARAQISGWKPQ</sequence>
<evidence type="ECO:0000313" key="2">
    <source>
        <dbReference type="Proteomes" id="UP001239795"/>
    </source>
</evidence>
<dbReference type="EMBL" id="MLGG01000006">
    <property type="protein sequence ID" value="KAK1464053.1"/>
    <property type="molecule type" value="Genomic_DNA"/>
</dbReference>
<proteinExistence type="predicted"/>
<dbReference type="Proteomes" id="UP001239795">
    <property type="component" value="Unassembled WGS sequence"/>
</dbReference>
<keyword evidence="2" id="KW-1185">Reference proteome</keyword>
<gene>
    <name evidence="1" type="ORF">CMEL01_12814</name>
</gene>
<protein>
    <submittedName>
        <fullName evidence="1">Uncharacterized protein</fullName>
    </submittedName>
</protein>
<organism evidence="1 2">
    <name type="scientific">Colletotrichum melonis</name>
    <dbReference type="NCBI Taxonomy" id="1209925"/>
    <lineage>
        <taxon>Eukaryota</taxon>
        <taxon>Fungi</taxon>
        <taxon>Dikarya</taxon>
        <taxon>Ascomycota</taxon>
        <taxon>Pezizomycotina</taxon>
        <taxon>Sordariomycetes</taxon>
        <taxon>Hypocreomycetidae</taxon>
        <taxon>Glomerellales</taxon>
        <taxon>Glomerellaceae</taxon>
        <taxon>Colletotrichum</taxon>
        <taxon>Colletotrichum acutatum species complex</taxon>
    </lineage>
</organism>
<accession>A0AAI9XXT2</accession>
<evidence type="ECO:0000313" key="1">
    <source>
        <dbReference type="EMBL" id="KAK1464053.1"/>
    </source>
</evidence>
<dbReference type="AlphaFoldDB" id="A0AAI9XXT2"/>
<comment type="caution">
    <text evidence="1">The sequence shown here is derived from an EMBL/GenBank/DDBJ whole genome shotgun (WGS) entry which is preliminary data.</text>
</comment>
<name>A0AAI9XXT2_9PEZI</name>